<protein>
    <submittedName>
        <fullName evidence="10">D-alanyl-D-alanine carboxypeptidase family protein</fullName>
        <ecNumber evidence="10">3.4.-.-</ecNumber>
    </submittedName>
</protein>
<organism evidence="10 11">
    <name type="scientific">Rhodobacter lacus</name>
    <dbReference type="NCBI Taxonomy" id="1641972"/>
    <lineage>
        <taxon>Bacteria</taxon>
        <taxon>Pseudomonadati</taxon>
        <taxon>Pseudomonadota</taxon>
        <taxon>Alphaproteobacteria</taxon>
        <taxon>Rhodobacterales</taxon>
        <taxon>Rhodobacter group</taxon>
        <taxon>Rhodobacter</taxon>
    </lineage>
</organism>
<dbReference type="PANTHER" id="PTHR21581:SF6">
    <property type="entry name" value="TRAFFICKING PROTEIN PARTICLE COMPLEX SUBUNIT 12"/>
    <property type="match status" value="1"/>
</dbReference>
<keyword evidence="6" id="KW-0961">Cell wall biogenesis/degradation</keyword>
<dbReference type="RefSeq" id="WP_377385350.1">
    <property type="nucleotide sequence ID" value="NZ_JBHUIX010000001.1"/>
</dbReference>
<gene>
    <name evidence="10" type="ORF">ACFSM0_00105</name>
</gene>
<dbReference type="EMBL" id="JBHUIX010000001">
    <property type="protein sequence ID" value="MFD2172482.1"/>
    <property type="molecule type" value="Genomic_DNA"/>
</dbReference>
<dbReference type="GO" id="GO:0004180">
    <property type="term" value="F:carboxypeptidase activity"/>
    <property type="evidence" value="ECO:0007669"/>
    <property type="project" value="UniProtKB-KW"/>
</dbReference>
<dbReference type="SUPFAM" id="SSF56601">
    <property type="entry name" value="beta-lactamase/transpeptidase-like"/>
    <property type="match status" value="1"/>
</dbReference>
<dbReference type="InterPro" id="IPR012338">
    <property type="entry name" value="Beta-lactam/transpept-like"/>
</dbReference>
<evidence type="ECO:0000256" key="6">
    <source>
        <dbReference type="ARBA" id="ARBA00023316"/>
    </source>
</evidence>
<dbReference type="Pfam" id="PF00768">
    <property type="entry name" value="Peptidase_S11"/>
    <property type="match status" value="1"/>
</dbReference>
<keyword evidence="10" id="KW-0121">Carboxypeptidase</keyword>
<keyword evidence="4" id="KW-0133">Cell shape</keyword>
<keyword evidence="3 10" id="KW-0378">Hydrolase</keyword>
<feature type="region of interest" description="Disordered" evidence="8">
    <location>
        <begin position="377"/>
        <end position="397"/>
    </location>
</feature>
<evidence type="ECO:0000256" key="1">
    <source>
        <dbReference type="ARBA" id="ARBA00007164"/>
    </source>
</evidence>
<comment type="caution">
    <text evidence="10">The sequence shown here is derived from an EMBL/GenBank/DDBJ whole genome shotgun (WGS) entry which is preliminary data.</text>
</comment>
<dbReference type="Gene3D" id="3.40.710.10">
    <property type="entry name" value="DD-peptidase/beta-lactamase superfamily"/>
    <property type="match status" value="1"/>
</dbReference>
<name>A0ABW5A2J5_9RHOB</name>
<comment type="similarity">
    <text evidence="1 7">Belongs to the peptidase S11 family.</text>
</comment>
<proteinExistence type="inferred from homology"/>
<keyword evidence="5" id="KW-0573">Peptidoglycan synthesis</keyword>
<evidence type="ECO:0000256" key="8">
    <source>
        <dbReference type="SAM" id="MobiDB-lite"/>
    </source>
</evidence>
<dbReference type="PANTHER" id="PTHR21581">
    <property type="entry name" value="D-ALANYL-D-ALANINE CARBOXYPEPTIDASE"/>
    <property type="match status" value="1"/>
</dbReference>
<dbReference type="EC" id="3.4.-.-" evidence="10"/>
<feature type="region of interest" description="Disordered" evidence="8">
    <location>
        <begin position="291"/>
        <end position="319"/>
    </location>
</feature>
<accession>A0ABW5A2J5</accession>
<reference evidence="11" key="1">
    <citation type="journal article" date="2019" name="Int. J. Syst. Evol. Microbiol.">
        <title>The Global Catalogue of Microorganisms (GCM) 10K type strain sequencing project: providing services to taxonomists for standard genome sequencing and annotation.</title>
        <authorList>
            <consortium name="The Broad Institute Genomics Platform"/>
            <consortium name="The Broad Institute Genome Sequencing Center for Infectious Disease"/>
            <person name="Wu L."/>
            <person name="Ma J."/>
        </authorList>
    </citation>
    <scope>NUCLEOTIDE SEQUENCE [LARGE SCALE GENOMIC DNA]</scope>
    <source>
        <strain evidence="11">CCUG 55131</strain>
    </source>
</reference>
<evidence type="ECO:0000256" key="7">
    <source>
        <dbReference type="RuleBase" id="RU004016"/>
    </source>
</evidence>
<evidence type="ECO:0000256" key="5">
    <source>
        <dbReference type="ARBA" id="ARBA00022984"/>
    </source>
</evidence>
<evidence type="ECO:0000256" key="2">
    <source>
        <dbReference type="ARBA" id="ARBA00022729"/>
    </source>
</evidence>
<evidence type="ECO:0000256" key="3">
    <source>
        <dbReference type="ARBA" id="ARBA00022801"/>
    </source>
</evidence>
<keyword evidence="2" id="KW-0732">Signal</keyword>
<dbReference type="InterPro" id="IPR001967">
    <property type="entry name" value="Peptidase_S11_N"/>
</dbReference>
<keyword evidence="11" id="KW-1185">Reference proteome</keyword>
<evidence type="ECO:0000256" key="4">
    <source>
        <dbReference type="ARBA" id="ARBA00022960"/>
    </source>
</evidence>
<evidence type="ECO:0000313" key="10">
    <source>
        <dbReference type="EMBL" id="MFD2172482.1"/>
    </source>
</evidence>
<dbReference type="Proteomes" id="UP001597413">
    <property type="component" value="Unassembled WGS sequence"/>
</dbReference>
<dbReference type="InterPro" id="IPR018044">
    <property type="entry name" value="Peptidase_S11"/>
</dbReference>
<feature type="domain" description="Peptidase S11 D-alanyl-D-alanine carboxypeptidase A N-terminal" evidence="9">
    <location>
        <begin position="30"/>
        <end position="247"/>
    </location>
</feature>
<evidence type="ECO:0000259" key="9">
    <source>
        <dbReference type="Pfam" id="PF00768"/>
    </source>
</evidence>
<keyword evidence="10" id="KW-0645">Protease</keyword>
<sequence>MTRLSRWVRSGLVAILLVVAPVALWAAPFAAYVMDARTGEVLYQQNADTRLHPASLTKMMTLYITFQEIESGRLTLDTMVTVSANAAGQAPSRLGLKKGQKIAVRYLIRGAAIKSANDAAAALGDYIGGNEANFAARMTATAKQLGMKNTTFKNANGLTRAGHLSTAHDMAILGRHVLYDFPQYYNLFSRRTADAGVMRVANTNRRFLDAYEGADGIKTGYTVPAGFNLVASAKRGNKRIIAVVFGGTSTASRNAKVAELLDLGFARAPDRARTEKPEPPMLLANAANDIAGPQVDGAPDSPEEGEEARVAGLARSPRPLSRPAPVALAAAPAAVPQVDADAIAAAVALAAAAPPADAPAAPPAIALAAEPAAEPAVSVRPAQGTTRPSAKPAAKPAAPEVQLAVATPEEDLAGPETPIALSQLTAPQPETLAMMDEGVIEQGDADAGAPIFIQTATPQPETLAMDRRHRNDTVILAALGPPAPAPQARREVVARASSAGGRQYGISLGKYNSQYAAEQALLKTALMESTALGEGLRKVAARPTGHEALFVGLTRADADLACARLAARAVTCSVIGP</sequence>
<evidence type="ECO:0000313" key="11">
    <source>
        <dbReference type="Proteomes" id="UP001597413"/>
    </source>
</evidence>
<dbReference type="PRINTS" id="PR00725">
    <property type="entry name" value="DADACBPTASE1"/>
</dbReference>